<dbReference type="Proteomes" id="UP000298579">
    <property type="component" value="Chromosome circular"/>
</dbReference>
<reference evidence="1 2" key="1">
    <citation type="submission" date="2019-04" db="EMBL/GenBank/DDBJ databases">
        <title>Complete genome sequence of Agrobacterium tumefaciens CFBP5877.</title>
        <authorList>
            <person name="Huang Y.-Y."/>
            <person name="Chiang H.-Y."/>
            <person name="Chou L."/>
            <person name="Lai E.-M."/>
            <person name="Kuo C.-H."/>
        </authorList>
    </citation>
    <scope>NUCLEOTIDE SEQUENCE [LARGE SCALE GENOMIC DNA]</scope>
    <source>
        <strain evidence="1 2">CFBP5877</strain>
    </source>
</reference>
<protein>
    <submittedName>
        <fullName evidence="1">Uncharacterized protein</fullName>
    </submittedName>
</protein>
<evidence type="ECO:0000313" key="2">
    <source>
        <dbReference type="Proteomes" id="UP000298579"/>
    </source>
</evidence>
<evidence type="ECO:0000313" key="1">
    <source>
        <dbReference type="EMBL" id="QCL78759.1"/>
    </source>
</evidence>
<accession>A0AAE6B9J3</accession>
<proteinExistence type="predicted"/>
<name>A0AAE6B9J3_AGRTU</name>
<organism evidence="1 2">
    <name type="scientific">Agrobacterium tumefaciens</name>
    <dbReference type="NCBI Taxonomy" id="358"/>
    <lineage>
        <taxon>Bacteria</taxon>
        <taxon>Pseudomonadati</taxon>
        <taxon>Pseudomonadota</taxon>
        <taxon>Alphaproteobacteria</taxon>
        <taxon>Hyphomicrobiales</taxon>
        <taxon>Rhizobiaceae</taxon>
        <taxon>Rhizobium/Agrobacterium group</taxon>
        <taxon>Agrobacterium</taxon>
        <taxon>Agrobacterium tumefaciens complex</taxon>
    </lineage>
</organism>
<gene>
    <name evidence="1" type="ORF">CFBP5877_06465</name>
</gene>
<dbReference type="AlphaFoldDB" id="A0AAE6B9J3"/>
<dbReference type="EMBL" id="CP039897">
    <property type="protein sequence ID" value="QCL78759.1"/>
    <property type="molecule type" value="Genomic_DNA"/>
</dbReference>
<sequence>MEVRVFSTAPKKPASAGFFFFSQSVSSAFGETEMSVGANMRMPPRFILQLARYTFRAAIIPCRRLD</sequence>